<dbReference type="AlphaFoldDB" id="A0A085ULB9"/>
<evidence type="ECO:0000313" key="1">
    <source>
        <dbReference type="EMBL" id="KFE43982.1"/>
    </source>
</evidence>
<evidence type="ECO:0000313" key="2">
    <source>
        <dbReference type="Proteomes" id="UP000028643"/>
    </source>
</evidence>
<dbReference type="RefSeq" id="WP_047579619.1">
    <property type="nucleotide sequence ID" value="NZ_JPQT01000174.1"/>
</dbReference>
<dbReference type="EMBL" id="JPQT01000174">
    <property type="protein sequence ID" value="KFE43982.1"/>
    <property type="molecule type" value="Genomic_DNA"/>
</dbReference>
<dbReference type="PATRIC" id="fig|317.174.peg.6044"/>
<dbReference type="Proteomes" id="UP000028643">
    <property type="component" value="Unassembled WGS sequence"/>
</dbReference>
<comment type="caution">
    <text evidence="1">The sequence shown here is derived from an EMBL/GenBank/DDBJ whole genome shotgun (WGS) entry which is preliminary data.</text>
</comment>
<proteinExistence type="predicted"/>
<name>A0A085ULB9_PSESX</name>
<accession>A0A085ULB9</accession>
<sequence>MNKPKHNCPAHQPLDCLHEAKRQGFACLTPDEHRLIETLRWTSHCGCDLIYTLAKDLRQTRPWDNRI</sequence>
<reference evidence="1 2" key="1">
    <citation type="submission" date="2014-07" db="EMBL/GenBank/DDBJ databases">
        <title>Draft Genome Sequences of Environmental Pseudomonas syringae strains.</title>
        <authorList>
            <person name="Baltrus D.A."/>
            <person name="Berge O."/>
            <person name="Morris C."/>
        </authorList>
    </citation>
    <scope>NUCLEOTIDE SEQUENCE [LARGE SCALE GENOMIC DNA]</scope>
    <source>
        <strain evidence="1 2">CEB003</strain>
    </source>
</reference>
<organism evidence="1 2">
    <name type="scientific">Pseudomonas syringae</name>
    <dbReference type="NCBI Taxonomy" id="317"/>
    <lineage>
        <taxon>Bacteria</taxon>
        <taxon>Pseudomonadati</taxon>
        <taxon>Pseudomonadota</taxon>
        <taxon>Gammaproteobacteria</taxon>
        <taxon>Pseudomonadales</taxon>
        <taxon>Pseudomonadaceae</taxon>
        <taxon>Pseudomonas</taxon>
    </lineage>
</organism>
<gene>
    <name evidence="1" type="ORF">IV02_29615</name>
</gene>
<protein>
    <submittedName>
        <fullName evidence="1">Uncharacterized protein</fullName>
    </submittedName>
</protein>